<dbReference type="AlphaFoldDB" id="A0A430M2N2"/>
<dbReference type="PANTHER" id="PTHR48104">
    <property type="entry name" value="METACASPASE-4"/>
    <property type="match status" value="1"/>
</dbReference>
<dbReference type="GO" id="GO:0004197">
    <property type="term" value="F:cysteine-type endopeptidase activity"/>
    <property type="evidence" value="ECO:0007669"/>
    <property type="project" value="InterPro"/>
</dbReference>
<dbReference type="PANTHER" id="PTHR48104:SF30">
    <property type="entry name" value="METACASPASE-1"/>
    <property type="match status" value="1"/>
</dbReference>
<dbReference type="InterPro" id="IPR011600">
    <property type="entry name" value="Pept_C14_caspase"/>
</dbReference>
<name>A0A430M2N2_9HYPO</name>
<proteinExistence type="inferred from homology"/>
<comment type="similarity">
    <text evidence="1">Belongs to the peptidase C14B family.</text>
</comment>
<comment type="caution">
    <text evidence="3">The sequence shown here is derived from an EMBL/GenBank/DDBJ whole genome shotgun (WGS) entry which is preliminary data.</text>
</comment>
<dbReference type="GO" id="GO:0006508">
    <property type="term" value="P:proteolysis"/>
    <property type="evidence" value="ECO:0007669"/>
    <property type="project" value="InterPro"/>
</dbReference>
<keyword evidence="4" id="KW-1185">Reference proteome</keyword>
<gene>
    <name evidence="3" type="ORF">BHE90_003248</name>
</gene>
<dbReference type="Gene3D" id="3.40.50.1460">
    <property type="match status" value="1"/>
</dbReference>
<dbReference type="InterPro" id="IPR050452">
    <property type="entry name" value="Metacaspase"/>
</dbReference>
<evidence type="ECO:0000256" key="1">
    <source>
        <dbReference type="ARBA" id="ARBA00009005"/>
    </source>
</evidence>
<dbReference type="GO" id="GO:0005737">
    <property type="term" value="C:cytoplasm"/>
    <property type="evidence" value="ECO:0007669"/>
    <property type="project" value="TreeGrafter"/>
</dbReference>
<sequence length="297" mass="32556">MSAASAPITHYALLIGIACYPRNQHLKGSVNDVRELEKLLRKHRQNIDIKTLTATPTSIGPCDPAEDETVLPTYDNVLSSLNNIISRASSGDFVYVHFSGHGTTVAPESNGDRKPDASTGDLALVLFDRGPDGARYLHGQELSISLKRAVDKGLKLILVLDCCFSGSVVRNDDSVRSLPYDVEVDRRYPPFQWTNTFKGDDAALYPTKRGASMRANWVINPSGYTVFAACGPSEEAKELSSEAGHHGALSYFLLRAFGGIGRRLEKRMEYAKGTDSLCVLLIPASQKIQHNRRGFSK</sequence>
<accession>A0A430M2N2</accession>
<dbReference type="Proteomes" id="UP000287124">
    <property type="component" value="Unassembled WGS sequence"/>
</dbReference>
<feature type="domain" description="Peptidase C14 caspase" evidence="2">
    <location>
        <begin position="10"/>
        <end position="258"/>
    </location>
</feature>
<reference evidence="3 4" key="1">
    <citation type="submission" date="2017-06" db="EMBL/GenBank/DDBJ databases">
        <title>Comparative genomic analysis of Ambrosia Fusariam Clade fungi.</title>
        <authorList>
            <person name="Stajich J.E."/>
            <person name="Carrillo J."/>
            <person name="Kijimoto T."/>
            <person name="Eskalen A."/>
            <person name="O'Donnell K."/>
            <person name="Kasson M."/>
        </authorList>
    </citation>
    <scope>NUCLEOTIDE SEQUENCE [LARGE SCALE GENOMIC DNA]</scope>
    <source>
        <strain evidence="3 4">UCR1854</strain>
    </source>
</reference>
<dbReference type="Pfam" id="PF00656">
    <property type="entry name" value="Peptidase_C14"/>
    <property type="match status" value="1"/>
</dbReference>
<evidence type="ECO:0000259" key="2">
    <source>
        <dbReference type="Pfam" id="PF00656"/>
    </source>
</evidence>
<protein>
    <recommendedName>
        <fullName evidence="2">Peptidase C14 caspase domain-containing protein</fullName>
    </recommendedName>
</protein>
<organism evidence="3 4">
    <name type="scientific">Fusarium euwallaceae</name>
    <dbReference type="NCBI Taxonomy" id="1147111"/>
    <lineage>
        <taxon>Eukaryota</taxon>
        <taxon>Fungi</taxon>
        <taxon>Dikarya</taxon>
        <taxon>Ascomycota</taxon>
        <taxon>Pezizomycotina</taxon>
        <taxon>Sordariomycetes</taxon>
        <taxon>Hypocreomycetidae</taxon>
        <taxon>Hypocreales</taxon>
        <taxon>Nectriaceae</taxon>
        <taxon>Fusarium</taxon>
        <taxon>Fusarium solani species complex</taxon>
    </lineage>
</organism>
<evidence type="ECO:0000313" key="4">
    <source>
        <dbReference type="Proteomes" id="UP000287124"/>
    </source>
</evidence>
<dbReference type="EMBL" id="MIKF01000029">
    <property type="protein sequence ID" value="RTE82242.1"/>
    <property type="molecule type" value="Genomic_DNA"/>
</dbReference>
<evidence type="ECO:0000313" key="3">
    <source>
        <dbReference type="EMBL" id="RTE82242.1"/>
    </source>
</evidence>